<dbReference type="PANTHER" id="PTHR46586">
    <property type="entry name" value="ANKYRIN REPEAT-CONTAINING PROTEIN"/>
    <property type="match status" value="1"/>
</dbReference>
<proteinExistence type="predicted"/>
<dbReference type="Proteomes" id="UP001527925">
    <property type="component" value="Unassembled WGS sequence"/>
</dbReference>
<evidence type="ECO:0008006" key="3">
    <source>
        <dbReference type="Google" id="ProtNLM"/>
    </source>
</evidence>
<comment type="caution">
    <text evidence="1">The sequence shown here is derived from an EMBL/GenBank/DDBJ whole genome shotgun (WGS) entry which is preliminary data.</text>
</comment>
<protein>
    <recommendedName>
        <fullName evidence="3">Ankyrin repeat protein</fullName>
    </recommendedName>
</protein>
<keyword evidence="2" id="KW-1185">Reference proteome</keyword>
<accession>A0ABR4N4E9</accession>
<sequence>MDAAAAAASTAADGRIDALEPQLTEQPAARLAADTNHLAAGVAALRLEHAAAAPPGAPAPYRRTGGLQPDAANEWDRLPAEVQGMILDAAGPFTKFKSGELLLAELRGLPDEQHKLFWRDAFDADWQGDLDLLPLVVLSDKSLHIRSRSFLQLYHQRFGAVDIARVAIRNGWTDMLDFGSPTPLALAAASEGALDILVDLVEVRKVVRPTSQHAEAAALNGHLSIIEFLRKYYNNREWQNFFTRFVVRGDSLDLVFWFKDNNLSLVDRHTLENAVRGNNTTIVRWILKTYICECSSKLFAYAAENDSLAILRLLSDRFPTFLATLGPCVRFMASELVVIEWLHERSLIDPHKLVRHVIDRSKADSLDWIMARFDVHVREEDLDMAHELRHNSVLKHVFTRGVPFTARSAQWAARVCNAEIMGWVVTRDRGAMPILVDATATHGHELLVEWWCARHGIHFGQRELILAVRAANLSMVKDRLGRDDIDWDVEAVRTAAYAPLPGNSSRRNFMMQNAVDAAVSRRAAGAK</sequence>
<reference evidence="1 2" key="1">
    <citation type="submission" date="2023-09" db="EMBL/GenBank/DDBJ databases">
        <title>Pangenome analysis of Batrachochytrium dendrobatidis and related Chytrids.</title>
        <authorList>
            <person name="Yacoub M.N."/>
            <person name="Stajich J.E."/>
            <person name="James T.Y."/>
        </authorList>
    </citation>
    <scope>NUCLEOTIDE SEQUENCE [LARGE SCALE GENOMIC DNA]</scope>
    <source>
        <strain evidence="1 2">JEL0888</strain>
    </source>
</reference>
<evidence type="ECO:0000313" key="1">
    <source>
        <dbReference type="EMBL" id="KAL2914380.1"/>
    </source>
</evidence>
<organism evidence="1 2">
    <name type="scientific">Polyrhizophydium stewartii</name>
    <dbReference type="NCBI Taxonomy" id="2732419"/>
    <lineage>
        <taxon>Eukaryota</taxon>
        <taxon>Fungi</taxon>
        <taxon>Fungi incertae sedis</taxon>
        <taxon>Chytridiomycota</taxon>
        <taxon>Chytridiomycota incertae sedis</taxon>
        <taxon>Chytridiomycetes</taxon>
        <taxon>Rhizophydiales</taxon>
        <taxon>Rhizophydiales incertae sedis</taxon>
        <taxon>Polyrhizophydium</taxon>
    </lineage>
</organism>
<name>A0ABR4N4E9_9FUNG</name>
<dbReference type="PANTHER" id="PTHR46586:SF3">
    <property type="entry name" value="ANKYRIN REPEAT-CONTAINING PROTEIN"/>
    <property type="match status" value="1"/>
</dbReference>
<dbReference type="EMBL" id="JADGIZ020000034">
    <property type="protein sequence ID" value="KAL2914380.1"/>
    <property type="molecule type" value="Genomic_DNA"/>
</dbReference>
<gene>
    <name evidence="1" type="ORF">HK105_206152</name>
</gene>
<evidence type="ECO:0000313" key="2">
    <source>
        <dbReference type="Proteomes" id="UP001527925"/>
    </source>
</evidence>
<dbReference type="InterPro" id="IPR052050">
    <property type="entry name" value="SecEffector_AnkRepeat"/>
</dbReference>